<dbReference type="Proteomes" id="UP001212841">
    <property type="component" value="Unassembled WGS sequence"/>
</dbReference>
<evidence type="ECO:0000313" key="1">
    <source>
        <dbReference type="EMBL" id="KAJ3048166.1"/>
    </source>
</evidence>
<sequence length="255" mass="27913">MQEPSTPDTLSAPALDLAGVPGVLAWEAMGDIVHKRIVTLEYIQRLHGGSNKAYYLSTVLLPSDALAGVYDTPQMKKRALQLLHLGLSIGSLLNVSSPPEFLRVFNTLLNEHDHDKSRGDKDDNTKAKMKSMFLKKSAKSGTAPNLSEYRSLATSEGGGGYTFMEQPTVPIDIDYAETVHTLCEVLIQAYQKLSEYTEGPRHQAYAEGVMKLDLKVKKTINSILKEVDGVSKNLLDQELRRLGLGNLGGDDNGVI</sequence>
<dbReference type="EMBL" id="JADGJD010000835">
    <property type="protein sequence ID" value="KAJ3048166.1"/>
    <property type="molecule type" value="Genomic_DNA"/>
</dbReference>
<protein>
    <submittedName>
        <fullName evidence="1">Uncharacterized protein</fullName>
    </submittedName>
</protein>
<dbReference type="AlphaFoldDB" id="A0AAD5S8I5"/>
<dbReference type="PANTHER" id="PTHR37332:SF1">
    <property type="entry name" value="ELMO DOMAIN-CONTAINING PROTEIN"/>
    <property type="match status" value="1"/>
</dbReference>
<organism evidence="1 2">
    <name type="scientific">Rhizophlyctis rosea</name>
    <dbReference type="NCBI Taxonomy" id="64517"/>
    <lineage>
        <taxon>Eukaryota</taxon>
        <taxon>Fungi</taxon>
        <taxon>Fungi incertae sedis</taxon>
        <taxon>Chytridiomycota</taxon>
        <taxon>Chytridiomycota incertae sedis</taxon>
        <taxon>Chytridiomycetes</taxon>
        <taxon>Rhizophlyctidales</taxon>
        <taxon>Rhizophlyctidaceae</taxon>
        <taxon>Rhizophlyctis</taxon>
    </lineage>
</organism>
<accession>A0AAD5S8I5</accession>
<name>A0AAD5S8I5_9FUNG</name>
<gene>
    <name evidence="1" type="ORF">HK097_010812</name>
</gene>
<comment type="caution">
    <text evidence="1">The sequence shown here is derived from an EMBL/GenBank/DDBJ whole genome shotgun (WGS) entry which is preliminary data.</text>
</comment>
<keyword evidence="2" id="KW-1185">Reference proteome</keyword>
<evidence type="ECO:0000313" key="2">
    <source>
        <dbReference type="Proteomes" id="UP001212841"/>
    </source>
</evidence>
<proteinExistence type="predicted"/>
<reference evidence="1" key="1">
    <citation type="submission" date="2020-05" db="EMBL/GenBank/DDBJ databases">
        <title>Phylogenomic resolution of chytrid fungi.</title>
        <authorList>
            <person name="Stajich J.E."/>
            <person name="Amses K."/>
            <person name="Simmons R."/>
            <person name="Seto K."/>
            <person name="Myers J."/>
            <person name="Bonds A."/>
            <person name="Quandt C.A."/>
            <person name="Barry K."/>
            <person name="Liu P."/>
            <person name="Grigoriev I."/>
            <person name="Longcore J.E."/>
            <person name="James T.Y."/>
        </authorList>
    </citation>
    <scope>NUCLEOTIDE SEQUENCE</scope>
    <source>
        <strain evidence="1">JEL0318</strain>
    </source>
</reference>
<dbReference type="PANTHER" id="PTHR37332">
    <property type="entry name" value="EXPRESSED PROTEIN"/>
    <property type="match status" value="1"/>
</dbReference>